<dbReference type="PRINTS" id="PR00463">
    <property type="entry name" value="EP450I"/>
</dbReference>
<keyword evidence="4 5" id="KW-0408">Iron</keyword>
<sequence length="497" mass="56236">MEVLLVILLSLIFFLMVMHGVRLHRKTKLPPGPLGFPIIGNLLELGPKPHESLAKLAQRYGPLMTIRLGSITTVVASTPDAAREILQRKDEVCSGRLIIDAAKGLENLEATMLWMSPNETWRAIRKALNLYLTNPQKLNALSGLRQDVVDETMKFVRESGHKKVSVDIGKLAFSMVLNQLSNTLLSQNVTSYESDNIKGFKTAVATVMEVLGRFNIADVIPVMKPLDPQNIRRRAKAAYQWLDEVTERLVSERLKHRESKLPRFGDMLDSLLEFSQENQDKFKLVHIKVLLADLFIAGTDTVTNTVTWAMSELLRNPDMLLRLRQEVDQIVGQDGKIKEEKILGLLYLNAVIKETMRLHAPSPLLAPHKTETEVKLGNYIVPAETQILVNVWAIGRDPSFWESPTSFMPERFLKNEIDYKGQHFEFLPFGSGRRRCPAMPLAPRMVSLILASFVYHFDWKLPHDKDEMDMNGVFGLSLQKATPLIATPIPVKLVDDF</sequence>
<reference evidence="7" key="1">
    <citation type="journal article" date="2023" name="bioRxiv">
        <title>Improved chromosome-level genome assembly for marigold (Tagetes erecta).</title>
        <authorList>
            <person name="Jiang F."/>
            <person name="Yuan L."/>
            <person name="Wang S."/>
            <person name="Wang H."/>
            <person name="Xu D."/>
            <person name="Wang A."/>
            <person name="Fan W."/>
        </authorList>
    </citation>
    <scope>NUCLEOTIDE SEQUENCE</scope>
    <source>
        <strain evidence="7">WSJ</strain>
        <tissue evidence="7">Leaf</tissue>
    </source>
</reference>
<gene>
    <name evidence="7" type="ORF">QVD17_04486</name>
</gene>
<accession>A0AAD8PAR3</accession>
<comment type="similarity">
    <text evidence="1 6">Belongs to the cytochrome P450 family.</text>
</comment>
<evidence type="ECO:0000313" key="8">
    <source>
        <dbReference type="Proteomes" id="UP001229421"/>
    </source>
</evidence>
<dbReference type="InterPro" id="IPR017972">
    <property type="entry name" value="Cyt_P450_CS"/>
</dbReference>
<name>A0AAD8PAR3_TARER</name>
<dbReference type="InterPro" id="IPR001128">
    <property type="entry name" value="Cyt_P450"/>
</dbReference>
<dbReference type="PRINTS" id="PR00385">
    <property type="entry name" value="P450"/>
</dbReference>
<dbReference type="AlphaFoldDB" id="A0AAD8PAR3"/>
<comment type="cofactor">
    <cofactor evidence="5">
        <name>heme</name>
        <dbReference type="ChEBI" id="CHEBI:30413"/>
    </cofactor>
</comment>
<evidence type="ECO:0000256" key="6">
    <source>
        <dbReference type="RuleBase" id="RU000461"/>
    </source>
</evidence>
<keyword evidence="2 5" id="KW-0479">Metal-binding</keyword>
<dbReference type="FunFam" id="1.10.630.10:FF:000007">
    <property type="entry name" value="Cytochrome P450 76C4"/>
    <property type="match status" value="1"/>
</dbReference>
<evidence type="ECO:0000313" key="7">
    <source>
        <dbReference type="EMBL" id="KAK1438676.1"/>
    </source>
</evidence>
<evidence type="ECO:0000256" key="1">
    <source>
        <dbReference type="ARBA" id="ARBA00010617"/>
    </source>
</evidence>
<dbReference type="GO" id="GO:0004497">
    <property type="term" value="F:monooxygenase activity"/>
    <property type="evidence" value="ECO:0007669"/>
    <property type="project" value="UniProtKB-KW"/>
</dbReference>
<dbReference type="CDD" id="cd11073">
    <property type="entry name" value="CYP76-like"/>
    <property type="match status" value="1"/>
</dbReference>
<dbReference type="PANTHER" id="PTHR47950:SF42">
    <property type="entry name" value="GERANIOL 8-HYDROXYLASE"/>
    <property type="match status" value="1"/>
</dbReference>
<evidence type="ECO:0000256" key="4">
    <source>
        <dbReference type="ARBA" id="ARBA00023004"/>
    </source>
</evidence>
<organism evidence="7 8">
    <name type="scientific">Tagetes erecta</name>
    <name type="common">African marigold</name>
    <dbReference type="NCBI Taxonomy" id="13708"/>
    <lineage>
        <taxon>Eukaryota</taxon>
        <taxon>Viridiplantae</taxon>
        <taxon>Streptophyta</taxon>
        <taxon>Embryophyta</taxon>
        <taxon>Tracheophyta</taxon>
        <taxon>Spermatophyta</taxon>
        <taxon>Magnoliopsida</taxon>
        <taxon>eudicotyledons</taxon>
        <taxon>Gunneridae</taxon>
        <taxon>Pentapetalae</taxon>
        <taxon>asterids</taxon>
        <taxon>campanulids</taxon>
        <taxon>Asterales</taxon>
        <taxon>Asteraceae</taxon>
        <taxon>Asteroideae</taxon>
        <taxon>Heliantheae alliance</taxon>
        <taxon>Tageteae</taxon>
        <taxon>Tagetes</taxon>
    </lineage>
</organism>
<keyword evidence="5 6" id="KW-0349">Heme</keyword>
<dbReference type="GO" id="GO:0020037">
    <property type="term" value="F:heme binding"/>
    <property type="evidence" value="ECO:0007669"/>
    <property type="project" value="InterPro"/>
</dbReference>
<evidence type="ECO:0000256" key="2">
    <source>
        <dbReference type="ARBA" id="ARBA00022723"/>
    </source>
</evidence>
<dbReference type="Pfam" id="PF00067">
    <property type="entry name" value="p450"/>
    <property type="match status" value="1"/>
</dbReference>
<dbReference type="GO" id="GO:0005506">
    <property type="term" value="F:iron ion binding"/>
    <property type="evidence" value="ECO:0007669"/>
    <property type="project" value="InterPro"/>
</dbReference>
<dbReference type="Gene3D" id="1.10.630.10">
    <property type="entry name" value="Cytochrome P450"/>
    <property type="match status" value="1"/>
</dbReference>
<evidence type="ECO:0000256" key="5">
    <source>
        <dbReference type="PIRSR" id="PIRSR602401-1"/>
    </source>
</evidence>
<dbReference type="EMBL" id="JAUHHV010000001">
    <property type="protein sequence ID" value="KAK1438676.1"/>
    <property type="molecule type" value="Genomic_DNA"/>
</dbReference>
<dbReference type="GO" id="GO:0016705">
    <property type="term" value="F:oxidoreductase activity, acting on paired donors, with incorporation or reduction of molecular oxygen"/>
    <property type="evidence" value="ECO:0007669"/>
    <property type="project" value="InterPro"/>
</dbReference>
<dbReference type="InterPro" id="IPR002401">
    <property type="entry name" value="Cyt_P450_E_grp-I"/>
</dbReference>
<keyword evidence="6" id="KW-0503">Monooxygenase</keyword>
<keyword evidence="8" id="KW-1185">Reference proteome</keyword>
<evidence type="ECO:0008006" key="9">
    <source>
        <dbReference type="Google" id="ProtNLM"/>
    </source>
</evidence>
<dbReference type="InterPro" id="IPR036396">
    <property type="entry name" value="Cyt_P450_sf"/>
</dbReference>
<keyword evidence="3 6" id="KW-0560">Oxidoreductase</keyword>
<dbReference type="PROSITE" id="PS00086">
    <property type="entry name" value="CYTOCHROME_P450"/>
    <property type="match status" value="1"/>
</dbReference>
<evidence type="ECO:0000256" key="3">
    <source>
        <dbReference type="ARBA" id="ARBA00023002"/>
    </source>
</evidence>
<protein>
    <recommendedName>
        <fullName evidence="9">Cytochrome P450</fullName>
    </recommendedName>
</protein>
<dbReference type="SUPFAM" id="SSF48264">
    <property type="entry name" value="Cytochrome P450"/>
    <property type="match status" value="1"/>
</dbReference>
<dbReference type="Proteomes" id="UP001229421">
    <property type="component" value="Unassembled WGS sequence"/>
</dbReference>
<dbReference type="PANTHER" id="PTHR47950">
    <property type="entry name" value="CYTOCHROME P450, FAMILY 76, SUBFAMILY C, POLYPEPTIDE 5-RELATED"/>
    <property type="match status" value="1"/>
</dbReference>
<feature type="binding site" description="axial binding residue" evidence="5">
    <location>
        <position position="436"/>
    </location>
    <ligand>
        <name>heme</name>
        <dbReference type="ChEBI" id="CHEBI:30413"/>
    </ligand>
    <ligandPart>
        <name>Fe</name>
        <dbReference type="ChEBI" id="CHEBI:18248"/>
    </ligandPart>
</feature>
<comment type="caution">
    <text evidence="7">The sequence shown here is derived from an EMBL/GenBank/DDBJ whole genome shotgun (WGS) entry which is preliminary data.</text>
</comment>
<proteinExistence type="inferred from homology"/>